<sequence>MTLTACGVCWKWPEVAFKTISGGIIHKRSEGGGVGDGGHTQWCALGDIRSEGRTQEVLEGAQVMIIACFYQQAESDAARASRHLRTCGSHRVLV</sequence>
<keyword evidence="2" id="KW-1185">Reference proteome</keyword>
<accession>A0AAE0YEG3</accession>
<evidence type="ECO:0000313" key="2">
    <source>
        <dbReference type="Proteomes" id="UP001283361"/>
    </source>
</evidence>
<protein>
    <submittedName>
        <fullName evidence="1">Uncharacterized protein</fullName>
    </submittedName>
</protein>
<proteinExistence type="predicted"/>
<name>A0AAE0YEG3_9GAST</name>
<organism evidence="1 2">
    <name type="scientific">Elysia crispata</name>
    <name type="common">lettuce slug</name>
    <dbReference type="NCBI Taxonomy" id="231223"/>
    <lineage>
        <taxon>Eukaryota</taxon>
        <taxon>Metazoa</taxon>
        <taxon>Spiralia</taxon>
        <taxon>Lophotrochozoa</taxon>
        <taxon>Mollusca</taxon>
        <taxon>Gastropoda</taxon>
        <taxon>Heterobranchia</taxon>
        <taxon>Euthyneura</taxon>
        <taxon>Panpulmonata</taxon>
        <taxon>Sacoglossa</taxon>
        <taxon>Placobranchoidea</taxon>
        <taxon>Plakobranchidae</taxon>
        <taxon>Elysia</taxon>
    </lineage>
</organism>
<comment type="caution">
    <text evidence="1">The sequence shown here is derived from an EMBL/GenBank/DDBJ whole genome shotgun (WGS) entry which is preliminary data.</text>
</comment>
<dbReference type="EMBL" id="JAWDGP010006323">
    <property type="protein sequence ID" value="KAK3743071.1"/>
    <property type="molecule type" value="Genomic_DNA"/>
</dbReference>
<dbReference type="AlphaFoldDB" id="A0AAE0YEG3"/>
<dbReference type="Proteomes" id="UP001283361">
    <property type="component" value="Unassembled WGS sequence"/>
</dbReference>
<gene>
    <name evidence="1" type="ORF">RRG08_063936</name>
</gene>
<reference evidence="1" key="1">
    <citation type="journal article" date="2023" name="G3 (Bethesda)">
        <title>A reference genome for the long-term kleptoplast-retaining sea slug Elysia crispata morphotype clarki.</title>
        <authorList>
            <person name="Eastman K.E."/>
            <person name="Pendleton A.L."/>
            <person name="Shaikh M.A."/>
            <person name="Suttiyut T."/>
            <person name="Ogas R."/>
            <person name="Tomko P."/>
            <person name="Gavelis G."/>
            <person name="Widhalm J.R."/>
            <person name="Wisecaver J.H."/>
        </authorList>
    </citation>
    <scope>NUCLEOTIDE SEQUENCE</scope>
    <source>
        <strain evidence="1">ECLA1</strain>
    </source>
</reference>
<evidence type="ECO:0000313" key="1">
    <source>
        <dbReference type="EMBL" id="KAK3743071.1"/>
    </source>
</evidence>